<keyword evidence="2" id="KW-0812">Transmembrane</keyword>
<organism evidence="3 4">
    <name type="scientific">Panagrolaimus davidi</name>
    <dbReference type="NCBI Taxonomy" id="227884"/>
    <lineage>
        <taxon>Eukaryota</taxon>
        <taxon>Metazoa</taxon>
        <taxon>Ecdysozoa</taxon>
        <taxon>Nematoda</taxon>
        <taxon>Chromadorea</taxon>
        <taxon>Rhabditida</taxon>
        <taxon>Tylenchina</taxon>
        <taxon>Panagrolaimomorpha</taxon>
        <taxon>Panagrolaimoidea</taxon>
        <taxon>Panagrolaimidae</taxon>
        <taxon>Panagrolaimus</taxon>
    </lineage>
</organism>
<feature type="compositionally biased region" description="Basic and acidic residues" evidence="1">
    <location>
        <begin position="1"/>
        <end position="21"/>
    </location>
</feature>
<protein>
    <submittedName>
        <fullName evidence="4">Uncharacterized protein</fullName>
    </submittedName>
</protein>
<evidence type="ECO:0000313" key="4">
    <source>
        <dbReference type="WBParaSite" id="PDA_v2.g25859.t1"/>
    </source>
</evidence>
<dbReference type="Proteomes" id="UP000887578">
    <property type="component" value="Unplaced"/>
</dbReference>
<feature type="region of interest" description="Disordered" evidence="1">
    <location>
        <begin position="1"/>
        <end position="34"/>
    </location>
</feature>
<feature type="transmembrane region" description="Helical" evidence="2">
    <location>
        <begin position="91"/>
        <end position="112"/>
    </location>
</feature>
<keyword evidence="3" id="KW-1185">Reference proteome</keyword>
<accession>A0A914Q3N8</accession>
<evidence type="ECO:0000313" key="3">
    <source>
        <dbReference type="Proteomes" id="UP000887578"/>
    </source>
</evidence>
<keyword evidence="2" id="KW-0472">Membrane</keyword>
<sequence length="129" mass="15068">MLQDEQNEKERSRTPSLHDEGIFSYNSRPSNFNPQELFDEENMSEILSEPLDDDIQRDSVIHSKEQTSEIVARNNFLNQAVHQSSSSFAKFLWFFVSLLMLFAIHMSVWGALIPSWVRLDLHHDHLPPQ</sequence>
<dbReference type="WBParaSite" id="PDA_v2.g25859.t1">
    <property type="protein sequence ID" value="PDA_v2.g25859.t1"/>
    <property type="gene ID" value="PDA_v2.g25859"/>
</dbReference>
<name>A0A914Q3N8_9BILA</name>
<feature type="compositionally biased region" description="Polar residues" evidence="1">
    <location>
        <begin position="24"/>
        <end position="34"/>
    </location>
</feature>
<dbReference type="AlphaFoldDB" id="A0A914Q3N8"/>
<evidence type="ECO:0000256" key="2">
    <source>
        <dbReference type="SAM" id="Phobius"/>
    </source>
</evidence>
<keyword evidence="2" id="KW-1133">Transmembrane helix</keyword>
<proteinExistence type="predicted"/>
<reference evidence="4" key="1">
    <citation type="submission" date="2022-11" db="UniProtKB">
        <authorList>
            <consortium name="WormBaseParasite"/>
        </authorList>
    </citation>
    <scope>IDENTIFICATION</scope>
</reference>
<evidence type="ECO:0000256" key="1">
    <source>
        <dbReference type="SAM" id="MobiDB-lite"/>
    </source>
</evidence>